<evidence type="ECO:0000313" key="3">
    <source>
        <dbReference type="Proteomes" id="UP000265520"/>
    </source>
</evidence>
<keyword evidence="3" id="KW-1185">Reference proteome</keyword>
<feature type="region of interest" description="Disordered" evidence="1">
    <location>
        <begin position="34"/>
        <end position="57"/>
    </location>
</feature>
<dbReference type="EMBL" id="LXQA010429605">
    <property type="protein sequence ID" value="MCI51280.1"/>
    <property type="molecule type" value="Genomic_DNA"/>
</dbReference>
<feature type="non-terminal residue" evidence="2">
    <location>
        <position position="1"/>
    </location>
</feature>
<name>A0A392STM9_9FABA</name>
<accession>A0A392STM9</accession>
<evidence type="ECO:0000256" key="1">
    <source>
        <dbReference type="SAM" id="MobiDB-lite"/>
    </source>
</evidence>
<organism evidence="2 3">
    <name type="scientific">Trifolium medium</name>
    <dbReference type="NCBI Taxonomy" id="97028"/>
    <lineage>
        <taxon>Eukaryota</taxon>
        <taxon>Viridiplantae</taxon>
        <taxon>Streptophyta</taxon>
        <taxon>Embryophyta</taxon>
        <taxon>Tracheophyta</taxon>
        <taxon>Spermatophyta</taxon>
        <taxon>Magnoliopsida</taxon>
        <taxon>eudicotyledons</taxon>
        <taxon>Gunneridae</taxon>
        <taxon>Pentapetalae</taxon>
        <taxon>rosids</taxon>
        <taxon>fabids</taxon>
        <taxon>Fabales</taxon>
        <taxon>Fabaceae</taxon>
        <taxon>Papilionoideae</taxon>
        <taxon>50 kb inversion clade</taxon>
        <taxon>NPAAA clade</taxon>
        <taxon>Hologalegina</taxon>
        <taxon>IRL clade</taxon>
        <taxon>Trifolieae</taxon>
        <taxon>Trifolium</taxon>
    </lineage>
</organism>
<dbReference type="AlphaFoldDB" id="A0A392STM9"/>
<protein>
    <submittedName>
        <fullName evidence="2">Uncharacterized protein</fullName>
    </submittedName>
</protein>
<proteinExistence type="predicted"/>
<sequence>DPLESRLFTLKSSRTEPDQLNVTKYELGSLKSDVGATADDTTGVSIATPTSGVEDSE</sequence>
<reference evidence="2 3" key="1">
    <citation type="journal article" date="2018" name="Front. Plant Sci.">
        <title>Red Clover (Trifolium pratense) and Zigzag Clover (T. medium) - A Picture of Genomic Similarities and Differences.</title>
        <authorList>
            <person name="Dluhosova J."/>
            <person name="Istvanek J."/>
            <person name="Nedelnik J."/>
            <person name="Repkova J."/>
        </authorList>
    </citation>
    <scope>NUCLEOTIDE SEQUENCE [LARGE SCALE GENOMIC DNA]</scope>
    <source>
        <strain evidence="3">cv. 10/8</strain>
        <tissue evidence="2">Leaf</tissue>
    </source>
</reference>
<dbReference type="Proteomes" id="UP000265520">
    <property type="component" value="Unassembled WGS sequence"/>
</dbReference>
<feature type="compositionally biased region" description="Polar residues" evidence="1">
    <location>
        <begin position="39"/>
        <end position="57"/>
    </location>
</feature>
<comment type="caution">
    <text evidence="2">The sequence shown here is derived from an EMBL/GenBank/DDBJ whole genome shotgun (WGS) entry which is preliminary data.</text>
</comment>
<evidence type="ECO:0000313" key="2">
    <source>
        <dbReference type="EMBL" id="MCI51280.1"/>
    </source>
</evidence>